<feature type="non-terminal residue" evidence="3">
    <location>
        <position position="1"/>
    </location>
</feature>
<dbReference type="PANTHER" id="PTHR34045:SF3">
    <property type="entry name" value="PROTEIN LAZY 4"/>
    <property type="match status" value="1"/>
</dbReference>
<evidence type="ECO:0000256" key="1">
    <source>
        <dbReference type="ARBA" id="ARBA00022604"/>
    </source>
</evidence>
<dbReference type="EMBL" id="GDJX01023221">
    <property type="protein sequence ID" value="JAT44715.1"/>
    <property type="molecule type" value="Transcribed_RNA"/>
</dbReference>
<gene>
    <name evidence="3" type="primary">IL32</name>
    <name evidence="3" type="ORF">g.24508</name>
</gene>
<evidence type="ECO:0000256" key="2">
    <source>
        <dbReference type="ARBA" id="ARBA00024198"/>
    </source>
</evidence>
<dbReference type="AlphaFoldDB" id="A0A1D1XQP3"/>
<feature type="non-terminal residue" evidence="3">
    <location>
        <position position="241"/>
    </location>
</feature>
<sequence>SFLPLLVKHHPALLFTSSQDSSQVHMRILTWVQRKINGRQDKKRFDAASERNNALQDDCKEEFNDWPQGLLAIGTIGNSELKKEPRGHEDIQSPHSLQDLPVFTLDEVKKLEKELIKLLATKPKYKASKSKTGRGCRSNVPDKLQNCPSCLDADQSMCQKFCDELENGENGDLSPNAKIILNKAKDLLRENRNKTITQKSVSFLLKKLVVCRSGFAPAPNLQDPISESRMEKFLKAILHKK</sequence>
<organism evidence="3">
    <name type="scientific">Anthurium amnicola</name>
    <dbReference type="NCBI Taxonomy" id="1678845"/>
    <lineage>
        <taxon>Eukaryota</taxon>
        <taxon>Viridiplantae</taxon>
        <taxon>Streptophyta</taxon>
        <taxon>Embryophyta</taxon>
        <taxon>Tracheophyta</taxon>
        <taxon>Spermatophyta</taxon>
        <taxon>Magnoliopsida</taxon>
        <taxon>Liliopsida</taxon>
        <taxon>Araceae</taxon>
        <taxon>Pothoideae</taxon>
        <taxon>Potheae</taxon>
        <taxon>Anthurium</taxon>
    </lineage>
</organism>
<accession>A0A1D1XQP3</accession>
<dbReference type="InterPro" id="IPR044683">
    <property type="entry name" value="LAZY"/>
</dbReference>
<evidence type="ECO:0000313" key="3">
    <source>
        <dbReference type="EMBL" id="JAT44715.1"/>
    </source>
</evidence>
<dbReference type="GO" id="GO:0009630">
    <property type="term" value="P:gravitropism"/>
    <property type="evidence" value="ECO:0007669"/>
    <property type="project" value="InterPro"/>
</dbReference>
<keyword evidence="1" id="KW-0341">Growth regulation</keyword>
<proteinExistence type="inferred from homology"/>
<dbReference type="PANTHER" id="PTHR34045">
    <property type="entry name" value="OS03G0406300 PROTEIN"/>
    <property type="match status" value="1"/>
</dbReference>
<name>A0A1D1XQP3_9ARAE</name>
<protein>
    <submittedName>
        <fullName evidence="3">Interleukin-32</fullName>
    </submittedName>
</protein>
<comment type="similarity">
    <text evidence="2">Belongs to the LAZY family.</text>
</comment>
<dbReference type="GO" id="GO:0040008">
    <property type="term" value="P:regulation of growth"/>
    <property type="evidence" value="ECO:0007669"/>
    <property type="project" value="InterPro"/>
</dbReference>
<reference evidence="3" key="1">
    <citation type="submission" date="2015-07" db="EMBL/GenBank/DDBJ databases">
        <title>Transcriptome Assembly of Anthurium amnicola.</title>
        <authorList>
            <person name="Suzuki J."/>
        </authorList>
    </citation>
    <scope>NUCLEOTIDE SEQUENCE</scope>
</reference>